<proteinExistence type="predicted"/>
<comment type="caution">
    <text evidence="2">The sequence shown here is derived from an EMBL/GenBank/DDBJ whole genome shotgun (WGS) entry which is preliminary data.</text>
</comment>
<reference evidence="2 3" key="1">
    <citation type="submission" date="2019-03" db="EMBL/GenBank/DDBJ databases">
        <title>Single cell metagenomics reveals metabolic interactions within the superorganism composed of flagellate Streblomastix strix and complex community of Bacteroidetes bacteria on its surface.</title>
        <authorList>
            <person name="Treitli S.C."/>
            <person name="Kolisko M."/>
            <person name="Husnik F."/>
            <person name="Keeling P."/>
            <person name="Hampl V."/>
        </authorList>
    </citation>
    <scope>NUCLEOTIDE SEQUENCE [LARGE SCALE GENOMIC DNA]</scope>
    <source>
        <strain evidence="2">ST1C</strain>
    </source>
</reference>
<name>A0A5J4U5V5_9EUKA</name>
<feature type="non-terminal residue" evidence="2">
    <location>
        <position position="1"/>
    </location>
</feature>
<dbReference type="EMBL" id="SNRW01019581">
    <property type="protein sequence ID" value="KAA6366246.1"/>
    <property type="molecule type" value="Genomic_DNA"/>
</dbReference>
<protein>
    <submittedName>
        <fullName evidence="2">Uncharacterized protein</fullName>
    </submittedName>
</protein>
<feature type="signal peptide" evidence="1">
    <location>
        <begin position="1"/>
        <end position="20"/>
    </location>
</feature>
<evidence type="ECO:0000256" key="1">
    <source>
        <dbReference type="SAM" id="SignalP"/>
    </source>
</evidence>
<gene>
    <name evidence="2" type="ORF">EZS28_038227</name>
</gene>
<evidence type="ECO:0000313" key="3">
    <source>
        <dbReference type="Proteomes" id="UP000324800"/>
    </source>
</evidence>
<dbReference type="AlphaFoldDB" id="A0A5J4U5V5"/>
<feature type="chain" id="PRO_5023882810" evidence="1">
    <location>
        <begin position="21"/>
        <end position="170"/>
    </location>
</feature>
<dbReference type="Proteomes" id="UP000324800">
    <property type="component" value="Unassembled WGS sequence"/>
</dbReference>
<accession>A0A5J4U5V5</accession>
<sequence length="170" mass="19226">FQFHRAVGFFCLLLSTLTYGEKLVAIRNTVEGAGALQHVFLDLMYQITLGRSEHFMDKLVDRYKLALLATGDAQRIREQTTGGTCVKPDKSEILSETTKQKMNEQKKMKKGNFNLPRSGSSRFNSSELVAQNQNSQRQIMGFPRQKELDQESKNVPNSIIDGISIIKVNQ</sequence>
<organism evidence="2 3">
    <name type="scientific">Streblomastix strix</name>
    <dbReference type="NCBI Taxonomy" id="222440"/>
    <lineage>
        <taxon>Eukaryota</taxon>
        <taxon>Metamonada</taxon>
        <taxon>Preaxostyla</taxon>
        <taxon>Oxymonadida</taxon>
        <taxon>Streblomastigidae</taxon>
        <taxon>Streblomastix</taxon>
    </lineage>
</organism>
<evidence type="ECO:0000313" key="2">
    <source>
        <dbReference type="EMBL" id="KAA6366246.1"/>
    </source>
</evidence>
<keyword evidence="1" id="KW-0732">Signal</keyword>